<gene>
    <name evidence="2" type="ORF">GCM10022255_010550</name>
</gene>
<dbReference type="SMART" id="SM00881">
    <property type="entry name" value="CoA_binding"/>
    <property type="match status" value="1"/>
</dbReference>
<evidence type="ECO:0000259" key="1">
    <source>
        <dbReference type="SMART" id="SM00881"/>
    </source>
</evidence>
<dbReference type="Gene3D" id="3.40.50.720">
    <property type="entry name" value="NAD(P)-binding Rossmann-like Domain"/>
    <property type="match status" value="1"/>
</dbReference>
<evidence type="ECO:0000313" key="3">
    <source>
        <dbReference type="Proteomes" id="UP001500620"/>
    </source>
</evidence>
<dbReference type="PANTHER" id="PTHR33303">
    <property type="entry name" value="CYTOPLASMIC PROTEIN-RELATED"/>
    <property type="match status" value="1"/>
</dbReference>
<accession>A0ABP8CYS0</accession>
<name>A0ABP8CYS0_9ACTN</name>
<dbReference type="PANTHER" id="PTHR33303:SF2">
    <property type="entry name" value="COA-BINDING DOMAIN-CONTAINING PROTEIN"/>
    <property type="match status" value="1"/>
</dbReference>
<dbReference type="InterPro" id="IPR003781">
    <property type="entry name" value="CoA-bd"/>
</dbReference>
<reference evidence="3" key="1">
    <citation type="journal article" date="2019" name="Int. J. Syst. Evol. Microbiol.">
        <title>The Global Catalogue of Microorganisms (GCM) 10K type strain sequencing project: providing services to taxonomists for standard genome sequencing and annotation.</title>
        <authorList>
            <consortium name="The Broad Institute Genomics Platform"/>
            <consortium name="The Broad Institute Genome Sequencing Center for Infectious Disease"/>
            <person name="Wu L."/>
            <person name="Ma J."/>
        </authorList>
    </citation>
    <scope>NUCLEOTIDE SEQUENCE [LARGE SCALE GENOMIC DNA]</scope>
    <source>
        <strain evidence="3">JCM 17441</strain>
    </source>
</reference>
<dbReference type="Pfam" id="PF13380">
    <property type="entry name" value="CoA_binding_2"/>
    <property type="match status" value="1"/>
</dbReference>
<dbReference type="InterPro" id="IPR036291">
    <property type="entry name" value="NAD(P)-bd_dom_sf"/>
</dbReference>
<protein>
    <submittedName>
        <fullName evidence="2">CoA-binding protein</fullName>
    </submittedName>
</protein>
<feature type="domain" description="CoA-binding" evidence="1">
    <location>
        <begin position="8"/>
        <end position="100"/>
    </location>
</feature>
<dbReference type="EMBL" id="BAABAT010000002">
    <property type="protein sequence ID" value="GAA4245020.1"/>
    <property type="molecule type" value="Genomic_DNA"/>
</dbReference>
<dbReference type="Proteomes" id="UP001500620">
    <property type="component" value="Unassembled WGS sequence"/>
</dbReference>
<proteinExistence type="predicted"/>
<keyword evidence="3" id="KW-1185">Reference proteome</keyword>
<sequence>MRTPRQILADAHTIAVVGASRDPQKPAHWVPQMLQDQGWRVIPVNPHAEQIFGERAYGRLSDIPWHVDVVEVFRPSGEAPEIAEAAVAAGAGAVWLQQGVTSPRARSIAEDAGLDYVEDTCMGMERALHDMTHLCEHPTCQVYHGVDPAPEVPQA</sequence>
<evidence type="ECO:0000313" key="2">
    <source>
        <dbReference type="EMBL" id="GAA4245020.1"/>
    </source>
</evidence>
<dbReference type="RefSeq" id="WP_345121798.1">
    <property type="nucleotide sequence ID" value="NZ_BAABAT010000002.1"/>
</dbReference>
<organism evidence="2 3">
    <name type="scientific">Dactylosporangium darangshiense</name>
    <dbReference type="NCBI Taxonomy" id="579108"/>
    <lineage>
        <taxon>Bacteria</taxon>
        <taxon>Bacillati</taxon>
        <taxon>Actinomycetota</taxon>
        <taxon>Actinomycetes</taxon>
        <taxon>Micromonosporales</taxon>
        <taxon>Micromonosporaceae</taxon>
        <taxon>Dactylosporangium</taxon>
    </lineage>
</organism>
<dbReference type="SUPFAM" id="SSF51735">
    <property type="entry name" value="NAD(P)-binding Rossmann-fold domains"/>
    <property type="match status" value="1"/>
</dbReference>
<comment type="caution">
    <text evidence="2">The sequence shown here is derived from an EMBL/GenBank/DDBJ whole genome shotgun (WGS) entry which is preliminary data.</text>
</comment>